<keyword evidence="2" id="KW-1185">Reference proteome</keyword>
<dbReference type="AlphaFoldDB" id="A0A6V8H7X9"/>
<sequence>MSVSSEQTLVLKDFETPPKDGFQPCFVLQLHDRSSDILKTTTETGYQRKTPLEVFEDKYDFSLNLENDYAPYHRRRRLHVRAMRRAPQSPDLIPLYHEDVPHMLALIFQSKDTSEKEETRHWNAKHDSTLSLGEHTLRLGEVKIMVIGVIHLDFVDQMDLDDADECLTKTIDVNLEFWIRIVQPNI</sequence>
<evidence type="ECO:0000313" key="1">
    <source>
        <dbReference type="EMBL" id="GAM37416.1"/>
    </source>
</evidence>
<dbReference type="Proteomes" id="UP000053095">
    <property type="component" value="Unassembled WGS sequence"/>
</dbReference>
<gene>
    <name evidence="1" type="ORF">TCE0_024r07323</name>
</gene>
<comment type="caution">
    <text evidence="1">The sequence shown here is derived from an EMBL/GenBank/DDBJ whole genome shotgun (WGS) entry which is preliminary data.</text>
</comment>
<reference evidence="2" key="1">
    <citation type="journal article" date="2015" name="Genome Announc.">
        <title>Draft genome sequence of Talaromyces cellulolyticus strain Y-94, a source of lignocellulosic biomass-degrading enzymes.</title>
        <authorList>
            <person name="Fujii T."/>
            <person name="Koike H."/>
            <person name="Sawayama S."/>
            <person name="Yano S."/>
            <person name="Inoue H."/>
        </authorList>
    </citation>
    <scope>NUCLEOTIDE SEQUENCE [LARGE SCALE GENOMIC DNA]</scope>
    <source>
        <strain evidence="2">Y-94</strain>
    </source>
</reference>
<evidence type="ECO:0000313" key="2">
    <source>
        <dbReference type="Proteomes" id="UP000053095"/>
    </source>
</evidence>
<accession>A0A6V8H7X9</accession>
<proteinExistence type="predicted"/>
<name>A0A6V8H7X9_TALPI</name>
<protein>
    <submittedName>
        <fullName evidence="1">Uncharacterized protein</fullName>
    </submittedName>
</protein>
<dbReference type="EMBL" id="DF933820">
    <property type="protein sequence ID" value="GAM37416.1"/>
    <property type="molecule type" value="Genomic_DNA"/>
</dbReference>
<organism evidence="1 2">
    <name type="scientific">Talaromyces pinophilus</name>
    <name type="common">Penicillium pinophilum</name>
    <dbReference type="NCBI Taxonomy" id="128442"/>
    <lineage>
        <taxon>Eukaryota</taxon>
        <taxon>Fungi</taxon>
        <taxon>Dikarya</taxon>
        <taxon>Ascomycota</taxon>
        <taxon>Pezizomycotina</taxon>
        <taxon>Eurotiomycetes</taxon>
        <taxon>Eurotiomycetidae</taxon>
        <taxon>Eurotiales</taxon>
        <taxon>Trichocomaceae</taxon>
        <taxon>Talaromyces</taxon>
        <taxon>Talaromyces sect. Talaromyces</taxon>
    </lineage>
</organism>